<gene>
    <name evidence="2" type="ORF">GCM10011425_09420</name>
</gene>
<dbReference type="Pfam" id="PF13692">
    <property type="entry name" value="Glyco_trans_1_4"/>
    <property type="match status" value="1"/>
</dbReference>
<protein>
    <recommendedName>
        <fullName evidence="4">Glycosyltransferase family 1 protein</fullName>
    </recommendedName>
</protein>
<dbReference type="AlphaFoldDB" id="A0A917N0E1"/>
<dbReference type="Gene3D" id="3.40.50.11010">
    <property type="match status" value="1"/>
</dbReference>
<accession>A0A917N0E1</accession>
<comment type="caution">
    <text evidence="2">The sequence shown here is derived from an EMBL/GenBank/DDBJ whole genome shotgun (WGS) entry which is preliminary data.</text>
</comment>
<name>A0A917N0E1_9SPHI</name>
<keyword evidence="3" id="KW-1185">Reference proteome</keyword>
<organism evidence="2 3">
    <name type="scientific">Mucilaginibacter galii</name>
    <dbReference type="NCBI Taxonomy" id="2005073"/>
    <lineage>
        <taxon>Bacteria</taxon>
        <taxon>Pseudomonadati</taxon>
        <taxon>Bacteroidota</taxon>
        <taxon>Sphingobacteriia</taxon>
        <taxon>Sphingobacteriales</taxon>
        <taxon>Sphingobacteriaceae</taxon>
        <taxon>Mucilaginibacter</taxon>
    </lineage>
</organism>
<reference evidence="2" key="2">
    <citation type="submission" date="2020-09" db="EMBL/GenBank/DDBJ databases">
        <authorList>
            <person name="Sun Q."/>
            <person name="Sedlacek I."/>
        </authorList>
    </citation>
    <scope>NUCLEOTIDE SEQUENCE</scope>
    <source>
        <strain evidence="2">CCM 8711</strain>
    </source>
</reference>
<dbReference type="PANTHER" id="PTHR46401">
    <property type="entry name" value="GLYCOSYLTRANSFERASE WBBK-RELATED"/>
    <property type="match status" value="1"/>
</dbReference>
<dbReference type="SUPFAM" id="SSF53756">
    <property type="entry name" value="UDP-Glycosyltransferase/glycogen phosphorylase"/>
    <property type="match status" value="1"/>
</dbReference>
<evidence type="ECO:0000313" key="2">
    <source>
        <dbReference type="EMBL" id="GGI49730.1"/>
    </source>
</evidence>
<dbReference type="GO" id="GO:0016757">
    <property type="term" value="F:glycosyltransferase activity"/>
    <property type="evidence" value="ECO:0007669"/>
    <property type="project" value="TreeGrafter"/>
</dbReference>
<keyword evidence="1" id="KW-0808">Transferase</keyword>
<evidence type="ECO:0000256" key="1">
    <source>
        <dbReference type="ARBA" id="ARBA00022679"/>
    </source>
</evidence>
<evidence type="ECO:0008006" key="4">
    <source>
        <dbReference type="Google" id="ProtNLM"/>
    </source>
</evidence>
<reference evidence="2" key="1">
    <citation type="journal article" date="2014" name="Int. J. Syst. Evol. Microbiol.">
        <title>Complete genome sequence of Corynebacterium casei LMG S-19264T (=DSM 44701T), isolated from a smear-ripened cheese.</title>
        <authorList>
            <consortium name="US DOE Joint Genome Institute (JGI-PGF)"/>
            <person name="Walter F."/>
            <person name="Albersmeier A."/>
            <person name="Kalinowski J."/>
            <person name="Ruckert C."/>
        </authorList>
    </citation>
    <scope>NUCLEOTIDE SEQUENCE</scope>
    <source>
        <strain evidence="2">CCM 8711</strain>
    </source>
</reference>
<dbReference type="RefSeq" id="WP_188414235.1">
    <property type="nucleotide sequence ID" value="NZ_BMDO01000001.1"/>
</dbReference>
<dbReference type="GO" id="GO:0009103">
    <property type="term" value="P:lipopolysaccharide biosynthetic process"/>
    <property type="evidence" value="ECO:0007669"/>
    <property type="project" value="TreeGrafter"/>
</dbReference>
<dbReference type="EMBL" id="BMDO01000001">
    <property type="protein sequence ID" value="GGI49730.1"/>
    <property type="molecule type" value="Genomic_DNA"/>
</dbReference>
<dbReference type="Proteomes" id="UP000662074">
    <property type="component" value="Unassembled WGS sequence"/>
</dbReference>
<evidence type="ECO:0000313" key="3">
    <source>
        <dbReference type="Proteomes" id="UP000662074"/>
    </source>
</evidence>
<dbReference type="PANTHER" id="PTHR46401:SF2">
    <property type="entry name" value="GLYCOSYLTRANSFERASE WBBK-RELATED"/>
    <property type="match status" value="1"/>
</dbReference>
<dbReference type="Gene3D" id="3.40.50.2000">
    <property type="entry name" value="Glycogen Phosphorylase B"/>
    <property type="match status" value="1"/>
</dbReference>
<proteinExistence type="predicted"/>
<sequence length="406" mass="46509">MSSSAIIQNKDIIIVGQQPWDVEIGSNCKNIALELSKHNRVLYVNSPLDRITLLKHKDSANVKKRVEVIKGKRNGLVRLQENLWNYYPDEIIESVNWIKNNTAYTLLNKLNNKRFARSIKKAAQQLGFKDFVLFNDNDMFRSFYLKELLKPTLSIYYSRDFMLAVDYWKLHGTKMEPELIAKSDLCVANSTYLANYCGQYNPNSFYVGQGCDLDTFTGYNQEQNPPKDIMYIPGPVIGYVGALQNIRLDMEILRHIAKQRPQWNIVLVGPEDGEFQKSDLHNIHNIHFLGGKNPDLLPAYISAFDVCLNPQIVNQVTIGNYPRKIDEYLAMGKPVVATRTEAMSAFADHVYLGDTKEDYVKLIDQALAENSEALQQERIRFAGTHTWTNNVDEIYKAIKKVLPTYA</sequence>